<accession>A0A821SM46</accession>
<dbReference type="OrthoDB" id="3176171at2759"/>
<keyword evidence="7" id="KW-1185">Reference proteome</keyword>
<evidence type="ECO:0000256" key="4">
    <source>
        <dbReference type="SAM" id="MobiDB-lite"/>
    </source>
</evidence>
<feature type="domain" description="Kinesin-like protein KIF2A-like N-terminal" evidence="5">
    <location>
        <begin position="31"/>
        <end position="69"/>
    </location>
</feature>
<dbReference type="EMBL" id="CAJOBZ010000020">
    <property type="protein sequence ID" value="CAF4861943.1"/>
    <property type="molecule type" value="Genomic_DNA"/>
</dbReference>
<proteinExistence type="predicted"/>
<comment type="caution">
    <text evidence="6">The sequence shown here is derived from an EMBL/GenBank/DDBJ whole genome shotgun (WGS) entry which is preliminary data.</text>
</comment>
<sequence>MTPYEIVTDDQRTLASCNTIRALESADCNGSGRIHSAIVTGLNLEGRSVTVEWYEKGETKGKEVEIDSILALNPELSVGTRNTSHLQPAPNKLTRDPSGSSSDDGGFLRDGGEGEGTGDSGHTLPVRNSRSNQKPRDVKNKNGQIPIGTLDVGTAA</sequence>
<evidence type="ECO:0000313" key="7">
    <source>
        <dbReference type="Proteomes" id="UP000663880"/>
    </source>
</evidence>
<feature type="compositionally biased region" description="Low complexity" evidence="4">
    <location>
        <begin position="96"/>
        <end position="105"/>
    </location>
</feature>
<keyword evidence="2" id="KW-0493">Microtubule</keyword>
<reference evidence="6" key="1">
    <citation type="submission" date="2021-02" db="EMBL/GenBank/DDBJ databases">
        <authorList>
            <person name="Steward A R."/>
        </authorList>
    </citation>
    <scope>NUCLEOTIDE SEQUENCE</scope>
</reference>
<evidence type="ECO:0000256" key="3">
    <source>
        <dbReference type="ARBA" id="ARBA00023054"/>
    </source>
</evidence>
<evidence type="ECO:0000256" key="1">
    <source>
        <dbReference type="ARBA" id="ARBA00022490"/>
    </source>
</evidence>
<gene>
    <name evidence="6" type="ORF">PMACD_LOCUS7988</name>
</gene>
<dbReference type="Pfam" id="PF22923">
    <property type="entry name" value="KIF2A-like_1st"/>
    <property type="match status" value="1"/>
</dbReference>
<evidence type="ECO:0000259" key="5">
    <source>
        <dbReference type="Pfam" id="PF22923"/>
    </source>
</evidence>
<name>A0A821SM46_9NEOP</name>
<keyword evidence="1" id="KW-0963">Cytoplasm</keyword>
<organism evidence="6 7">
    <name type="scientific">Pieris macdunnoughi</name>
    <dbReference type="NCBI Taxonomy" id="345717"/>
    <lineage>
        <taxon>Eukaryota</taxon>
        <taxon>Metazoa</taxon>
        <taxon>Ecdysozoa</taxon>
        <taxon>Arthropoda</taxon>
        <taxon>Hexapoda</taxon>
        <taxon>Insecta</taxon>
        <taxon>Pterygota</taxon>
        <taxon>Neoptera</taxon>
        <taxon>Endopterygota</taxon>
        <taxon>Lepidoptera</taxon>
        <taxon>Glossata</taxon>
        <taxon>Ditrysia</taxon>
        <taxon>Papilionoidea</taxon>
        <taxon>Pieridae</taxon>
        <taxon>Pierinae</taxon>
        <taxon>Pieris</taxon>
    </lineage>
</organism>
<keyword evidence="3" id="KW-0175">Coiled coil</keyword>
<dbReference type="AlphaFoldDB" id="A0A821SM46"/>
<evidence type="ECO:0000313" key="6">
    <source>
        <dbReference type="EMBL" id="CAF4861943.1"/>
    </source>
</evidence>
<dbReference type="Proteomes" id="UP000663880">
    <property type="component" value="Unassembled WGS sequence"/>
</dbReference>
<protein>
    <recommendedName>
        <fullName evidence="5">Kinesin-like protein KIF2A-like N-terminal domain-containing protein</fullName>
    </recommendedName>
</protein>
<dbReference type="InterPro" id="IPR054473">
    <property type="entry name" value="KIF2A-like_N"/>
</dbReference>
<evidence type="ECO:0000256" key="2">
    <source>
        <dbReference type="ARBA" id="ARBA00022701"/>
    </source>
</evidence>
<feature type="region of interest" description="Disordered" evidence="4">
    <location>
        <begin position="75"/>
        <end position="156"/>
    </location>
</feature>
<dbReference type="GO" id="GO:0005874">
    <property type="term" value="C:microtubule"/>
    <property type="evidence" value="ECO:0007669"/>
    <property type="project" value="UniProtKB-KW"/>
</dbReference>